<proteinExistence type="predicted"/>
<dbReference type="AlphaFoldDB" id="G0U388"/>
<reference evidence="1" key="1">
    <citation type="journal article" date="2012" name="Proc. Natl. Acad. Sci. U.S.A.">
        <title>Antigenic diversity is generated by distinct evolutionary mechanisms in African trypanosome species.</title>
        <authorList>
            <person name="Jackson A.P."/>
            <person name="Berry A."/>
            <person name="Aslett M."/>
            <person name="Allison H.C."/>
            <person name="Burton P."/>
            <person name="Vavrova-Anderson J."/>
            <person name="Brown R."/>
            <person name="Browne H."/>
            <person name="Corton N."/>
            <person name="Hauser H."/>
            <person name="Gamble J."/>
            <person name="Gilderthorp R."/>
            <person name="Marcello L."/>
            <person name="McQuillan J."/>
            <person name="Otto T.D."/>
            <person name="Quail M.A."/>
            <person name="Sanders M.J."/>
            <person name="van Tonder A."/>
            <person name="Ginger M.L."/>
            <person name="Field M.C."/>
            <person name="Barry J.D."/>
            <person name="Hertz-Fowler C."/>
            <person name="Berriman M."/>
        </authorList>
    </citation>
    <scope>NUCLEOTIDE SEQUENCE</scope>
    <source>
        <strain evidence="1">Y486</strain>
    </source>
</reference>
<accession>G0U388</accession>
<dbReference type="EMBL" id="HE573025">
    <property type="protein sequence ID" value="CCC50744.1"/>
    <property type="molecule type" value="Genomic_DNA"/>
</dbReference>
<gene>
    <name evidence="1" type="ORF">TVY486_0905650</name>
</gene>
<evidence type="ECO:0000313" key="1">
    <source>
        <dbReference type="EMBL" id="CCC50744.1"/>
    </source>
</evidence>
<organism evidence="1">
    <name type="scientific">Trypanosoma vivax (strain Y486)</name>
    <dbReference type="NCBI Taxonomy" id="1055687"/>
    <lineage>
        <taxon>Eukaryota</taxon>
        <taxon>Discoba</taxon>
        <taxon>Euglenozoa</taxon>
        <taxon>Kinetoplastea</taxon>
        <taxon>Metakinetoplastina</taxon>
        <taxon>Trypanosomatida</taxon>
        <taxon>Trypanosomatidae</taxon>
        <taxon>Trypanosoma</taxon>
        <taxon>Duttonella</taxon>
    </lineage>
</organism>
<sequence>MECSDLVALSARYSYNVKDDPYEWVSSLWSCLRSLQSDTSPSHAGPSPEDVLASHAPAIPVAVLYQWRSYAAFCRWTVPRHIDWREILAYVYDGILDSNATGCSSVSSRKGDDAVTYPVCDRPSPFGNLDGIGETAGSCEVMRTGSSISLIRHLSSECTKRFGKMPLYVHQQRLLRWTRMLGQCIMWRVLAAKDKSVPVSLRELQQYQLIFLPYAREVVGASAQIRLLATLLEAGVNEVVCDSSAVMDQTHLGTTYLRDELAHTFTLTLVVSPQQTPRELSAQPLAATVARSLDAVWVDNLHISWFVMDPKNIPDKVRSRLLGPMSSHETDYTDFSPMSGSRYFKLHSASLQPLLLALCALGTGNGSDISLGVSTSTPSLELHQLQYVIQLLETAGYVMLTKLRRLCALKCYSILPFIADYIKLRNLVKRTALSNLVVNNSAHSIAGGCKACTFVATDIVDMLLRGLVDCTRSLYAEYVGSCLHRYSSTAMHRPFEFHVKPTEGSTGDKLVTLSQAGLSLLEGVVEPTLFLLHMVMLNGESYSQEDVEFVHFFVDMLRTVLNAGMDEVQKCTRDGSSAQKQSMNDRELLMRYINFHPVLVQLAGDNS</sequence>
<dbReference type="VEuPathDB" id="TriTrypDB:TvY486_0905650"/>
<name>G0U388_TRYVY</name>
<protein>
    <submittedName>
        <fullName evidence="1">Uncharacterized protein</fullName>
    </submittedName>
</protein>